<evidence type="ECO:0000313" key="3">
    <source>
        <dbReference type="Proteomes" id="UP000733611"/>
    </source>
</evidence>
<name>A0A948TGH4_9GAMM</name>
<reference evidence="2" key="2">
    <citation type="submission" date="2021-04" db="EMBL/GenBank/DDBJ databases">
        <authorList>
            <person name="Gilroy R."/>
        </authorList>
    </citation>
    <scope>NUCLEOTIDE SEQUENCE</scope>
    <source>
        <strain evidence="2">378</strain>
    </source>
</reference>
<sequence length="357" mass="40454">MNKEEVLQQVKKWHEQDAFTAIIELLEPQITELDFTVGLELARAYINLANTLNEGNNPVNTLGEVQSADDLYAQANALLDKYVLEGKENATYLFYKGYALFKLGLINDAALRLERAQRFIKMGSEDALLPTINRMLTLCKSLDADNTSDKLSPEDDSTLDQHIRQHFGKYQILFKTERYELLNVPPTPERNFNLIVTKGLSGHKLKVPAGVDPLTDSRLELILCLPAAWEFANAEGYNLWPINQLCTLINHILTTDEFIGFGYSFDQERPLHASTKFTGGMLTAPGAFPRPAHEVVLGDNSYVHFFELIYLYPMELSFRKSHSAYELLELFQHKQVVPSPVRSRQDVCVQVSSAQKI</sequence>
<reference evidence="2" key="1">
    <citation type="journal article" date="2021" name="PeerJ">
        <title>Extensive microbial diversity within the chicken gut microbiome revealed by metagenomics and culture.</title>
        <authorList>
            <person name="Gilroy R."/>
            <person name="Ravi A."/>
            <person name="Getino M."/>
            <person name="Pursley I."/>
            <person name="Horton D.L."/>
            <person name="Alikhan N.F."/>
            <person name="Baker D."/>
            <person name="Gharbi K."/>
            <person name="Hall N."/>
            <person name="Watson M."/>
            <person name="Adriaenssens E.M."/>
            <person name="Foster-Nyarko E."/>
            <person name="Jarju S."/>
            <person name="Secka A."/>
            <person name="Antonio M."/>
            <person name="Oren A."/>
            <person name="Chaudhuri R.R."/>
            <person name="La Ragione R."/>
            <person name="Hildebrand F."/>
            <person name="Pallen M.J."/>
        </authorList>
    </citation>
    <scope>NUCLEOTIDE SEQUENCE</scope>
    <source>
        <strain evidence="2">378</strain>
    </source>
</reference>
<dbReference type="AlphaFoldDB" id="A0A948TGH4"/>
<accession>A0A948TGH4</accession>
<evidence type="ECO:0000259" key="1">
    <source>
        <dbReference type="Pfam" id="PF05076"/>
    </source>
</evidence>
<dbReference type="InterPro" id="IPR020941">
    <property type="entry name" value="SUFU-like_domain"/>
</dbReference>
<organism evidence="2 3">
    <name type="scientific">Candidatus Anaerobiospirillum pullicola</name>
    <dbReference type="NCBI Taxonomy" id="2838451"/>
    <lineage>
        <taxon>Bacteria</taxon>
        <taxon>Pseudomonadati</taxon>
        <taxon>Pseudomonadota</taxon>
        <taxon>Gammaproteobacteria</taxon>
        <taxon>Aeromonadales</taxon>
        <taxon>Succinivibrionaceae</taxon>
        <taxon>Anaerobiospirillum</taxon>
    </lineage>
</organism>
<comment type="caution">
    <text evidence="2">The sequence shown here is derived from an EMBL/GenBank/DDBJ whole genome shotgun (WGS) entry which is preliminary data.</text>
</comment>
<dbReference type="EMBL" id="JAHLFE010000120">
    <property type="protein sequence ID" value="MBU3844415.1"/>
    <property type="molecule type" value="Genomic_DNA"/>
</dbReference>
<gene>
    <name evidence="2" type="ORF">H9847_06040</name>
</gene>
<dbReference type="InterPro" id="IPR011990">
    <property type="entry name" value="TPR-like_helical_dom_sf"/>
</dbReference>
<dbReference type="Proteomes" id="UP000733611">
    <property type="component" value="Unassembled WGS sequence"/>
</dbReference>
<dbReference type="Pfam" id="PF05076">
    <property type="entry name" value="SUFU"/>
    <property type="match status" value="1"/>
</dbReference>
<evidence type="ECO:0000313" key="2">
    <source>
        <dbReference type="EMBL" id="MBU3844415.1"/>
    </source>
</evidence>
<protein>
    <submittedName>
        <fullName evidence="2">Suppressor of fused domain protein</fullName>
    </submittedName>
</protein>
<proteinExistence type="predicted"/>
<feature type="domain" description="Suppressor of fused-like" evidence="1">
    <location>
        <begin position="176"/>
        <end position="334"/>
    </location>
</feature>
<dbReference type="SUPFAM" id="SSF48452">
    <property type="entry name" value="TPR-like"/>
    <property type="match status" value="1"/>
</dbReference>